<proteinExistence type="predicted"/>
<feature type="non-terminal residue" evidence="2">
    <location>
        <position position="136"/>
    </location>
</feature>
<dbReference type="Gene3D" id="3.60.110.10">
    <property type="entry name" value="Carbon-nitrogen hydrolase"/>
    <property type="match status" value="1"/>
</dbReference>
<dbReference type="EMBL" id="UINC01217864">
    <property type="protein sequence ID" value="SVE44649.1"/>
    <property type="molecule type" value="Genomic_DNA"/>
</dbReference>
<feature type="domain" description="CN hydrolase" evidence="1">
    <location>
        <begin position="1"/>
        <end position="136"/>
    </location>
</feature>
<dbReference type="SUPFAM" id="SSF56317">
    <property type="entry name" value="Carbon-nitrogen hydrolase"/>
    <property type="match status" value="1"/>
</dbReference>
<dbReference type="AlphaFoldDB" id="A0A383DJZ1"/>
<evidence type="ECO:0000313" key="2">
    <source>
        <dbReference type="EMBL" id="SVE44649.1"/>
    </source>
</evidence>
<accession>A0A383DJZ1</accession>
<dbReference type="InterPro" id="IPR003010">
    <property type="entry name" value="C-N_Hydrolase"/>
</dbReference>
<protein>
    <recommendedName>
        <fullName evidence="1">CN hydrolase domain-containing protein</fullName>
    </recommendedName>
</protein>
<dbReference type="Pfam" id="PF00795">
    <property type="entry name" value="CN_hydrolase"/>
    <property type="match status" value="1"/>
</dbReference>
<gene>
    <name evidence="2" type="ORF">METZ01_LOCUS497503</name>
</gene>
<organism evidence="2">
    <name type="scientific">marine metagenome</name>
    <dbReference type="NCBI Taxonomy" id="408172"/>
    <lineage>
        <taxon>unclassified sequences</taxon>
        <taxon>metagenomes</taxon>
        <taxon>ecological metagenomes</taxon>
    </lineage>
</organism>
<evidence type="ECO:0000259" key="1">
    <source>
        <dbReference type="PROSITE" id="PS50263"/>
    </source>
</evidence>
<reference evidence="2" key="1">
    <citation type="submission" date="2018-05" db="EMBL/GenBank/DDBJ databases">
        <authorList>
            <person name="Lanie J.A."/>
            <person name="Ng W.-L."/>
            <person name="Kazmierczak K.M."/>
            <person name="Andrzejewski T.M."/>
            <person name="Davidsen T.M."/>
            <person name="Wayne K.J."/>
            <person name="Tettelin H."/>
            <person name="Glass J.I."/>
            <person name="Rusch D."/>
            <person name="Podicherti R."/>
            <person name="Tsui H.-C.T."/>
            <person name="Winkler M.E."/>
        </authorList>
    </citation>
    <scope>NUCLEOTIDE SEQUENCE</scope>
</reference>
<dbReference type="InterPro" id="IPR036526">
    <property type="entry name" value="C-N_Hydrolase_sf"/>
</dbReference>
<dbReference type="PROSITE" id="PS50263">
    <property type="entry name" value="CN_HYDROLASE"/>
    <property type="match status" value="1"/>
</dbReference>
<name>A0A383DJZ1_9ZZZZ</name>
<sequence>MEVKPGRPDLNVERMLAFVTEARAAGAEIVVFSELCISGYVLGDLWEVDALVEDFAAYSDEIRRASAGLHIVFGNVAVDRDAVGQDGRLRKYNAVYVCSDGEYVEREQVPAGLPCGIQPKTLQPNYRFFDDDRHFF</sequence>